<reference evidence="1 2" key="1">
    <citation type="submission" date="2020-08" db="EMBL/GenBank/DDBJ databases">
        <title>Genomic Encyclopedia of Type Strains, Phase IV (KMG-IV): sequencing the most valuable type-strain genomes for metagenomic binning, comparative biology and taxonomic classification.</title>
        <authorList>
            <person name="Goeker M."/>
        </authorList>
    </citation>
    <scope>NUCLEOTIDE SEQUENCE [LARGE SCALE GENOMIC DNA]</scope>
    <source>
        <strain evidence="1 2">DSM 45385</strain>
    </source>
</reference>
<dbReference type="Proteomes" id="UP000568380">
    <property type="component" value="Unassembled WGS sequence"/>
</dbReference>
<comment type="caution">
    <text evidence="1">The sequence shown here is derived from an EMBL/GenBank/DDBJ whole genome shotgun (WGS) entry which is preliminary data.</text>
</comment>
<dbReference type="EMBL" id="JACHIN010000006">
    <property type="protein sequence ID" value="MBB5079349.1"/>
    <property type="molecule type" value="Genomic_DNA"/>
</dbReference>
<evidence type="ECO:0008006" key="3">
    <source>
        <dbReference type="Google" id="ProtNLM"/>
    </source>
</evidence>
<gene>
    <name evidence="1" type="ORF">HNR40_004835</name>
</gene>
<organism evidence="1 2">
    <name type="scientific">Nonomuraea endophytica</name>
    <dbReference type="NCBI Taxonomy" id="714136"/>
    <lineage>
        <taxon>Bacteria</taxon>
        <taxon>Bacillati</taxon>
        <taxon>Actinomycetota</taxon>
        <taxon>Actinomycetes</taxon>
        <taxon>Streptosporangiales</taxon>
        <taxon>Streptosporangiaceae</taxon>
        <taxon>Nonomuraea</taxon>
    </lineage>
</organism>
<name>A0A7W8A4H5_9ACTN</name>
<proteinExistence type="predicted"/>
<dbReference type="AlphaFoldDB" id="A0A7W8A4H5"/>
<protein>
    <recommendedName>
        <fullName evidence="3">Nucleotidyltransferase</fullName>
    </recommendedName>
</protein>
<dbReference type="RefSeq" id="WP_184964889.1">
    <property type="nucleotide sequence ID" value="NZ_JACHIN010000006.1"/>
</dbReference>
<accession>A0A7W8A4H5</accession>
<evidence type="ECO:0000313" key="2">
    <source>
        <dbReference type="Proteomes" id="UP000568380"/>
    </source>
</evidence>
<sequence>MAAKAGILATWLSSAQARDIELSDAATAYLERARRRVAELARVGEEQAAAHGLTVLKGRRIAAHMPGWMLRQSGDADLVAPDEEALWHCVLDLSARYDAVPQGVSVMDGEFGRHVCVAMKWPAEEAHLDKPMGADVSTCAFTGDLKGVPVRAVPPEHDDLCGLFAVAEERFQRKFHIKDLLDFSVLAELAERRLGDALVSVVREHAEALALAPELRALIRKTAPWSPLSRRWRETLDELGPAGKAEKARRRPGRAGVARLRFGFPLDTVPSREMRATVHRRPGGDVATTPLGSCLLVENPVLTEDVVVEAVDYARTLAAEGGESHASHRDR</sequence>
<keyword evidence="2" id="KW-1185">Reference proteome</keyword>
<evidence type="ECO:0000313" key="1">
    <source>
        <dbReference type="EMBL" id="MBB5079349.1"/>
    </source>
</evidence>